<dbReference type="Pfam" id="PF05057">
    <property type="entry name" value="DUF676"/>
    <property type="match status" value="1"/>
</dbReference>
<dbReference type="EMBL" id="KZ613468">
    <property type="protein sequence ID" value="PMD26287.1"/>
    <property type="molecule type" value="Genomic_DNA"/>
</dbReference>
<keyword evidence="6" id="KW-0496">Mitochondrion</keyword>
<evidence type="ECO:0000256" key="1">
    <source>
        <dbReference type="ARBA" id="ARBA00004173"/>
    </source>
</evidence>
<evidence type="ECO:0000259" key="8">
    <source>
        <dbReference type="Pfam" id="PF05057"/>
    </source>
</evidence>
<dbReference type="PANTHER" id="PTHR48182:SF2">
    <property type="entry name" value="PROTEIN SERAC1"/>
    <property type="match status" value="1"/>
</dbReference>
<evidence type="ECO:0000256" key="7">
    <source>
        <dbReference type="ARBA" id="ARBA00023136"/>
    </source>
</evidence>
<dbReference type="OrthoDB" id="427518at2759"/>
<keyword evidence="7" id="KW-0472">Membrane</keyword>
<organism evidence="9 10">
    <name type="scientific">Hyaloscypha hepaticicola</name>
    <dbReference type="NCBI Taxonomy" id="2082293"/>
    <lineage>
        <taxon>Eukaryota</taxon>
        <taxon>Fungi</taxon>
        <taxon>Dikarya</taxon>
        <taxon>Ascomycota</taxon>
        <taxon>Pezizomycotina</taxon>
        <taxon>Leotiomycetes</taxon>
        <taxon>Helotiales</taxon>
        <taxon>Hyaloscyphaceae</taxon>
        <taxon>Hyaloscypha</taxon>
    </lineage>
</organism>
<evidence type="ECO:0000256" key="6">
    <source>
        <dbReference type="ARBA" id="ARBA00023128"/>
    </source>
</evidence>
<evidence type="ECO:0000256" key="4">
    <source>
        <dbReference type="ARBA" id="ARBA00007920"/>
    </source>
</evidence>
<reference evidence="9 10" key="1">
    <citation type="submission" date="2016-05" db="EMBL/GenBank/DDBJ databases">
        <title>A degradative enzymes factory behind the ericoid mycorrhizal symbiosis.</title>
        <authorList>
            <consortium name="DOE Joint Genome Institute"/>
            <person name="Martino E."/>
            <person name="Morin E."/>
            <person name="Grelet G."/>
            <person name="Kuo A."/>
            <person name="Kohler A."/>
            <person name="Daghino S."/>
            <person name="Barry K."/>
            <person name="Choi C."/>
            <person name="Cichocki N."/>
            <person name="Clum A."/>
            <person name="Copeland A."/>
            <person name="Hainaut M."/>
            <person name="Haridas S."/>
            <person name="Labutti K."/>
            <person name="Lindquist E."/>
            <person name="Lipzen A."/>
            <person name="Khouja H.-R."/>
            <person name="Murat C."/>
            <person name="Ohm R."/>
            <person name="Olson A."/>
            <person name="Spatafora J."/>
            <person name="Veneault-Fourrey C."/>
            <person name="Henrissat B."/>
            <person name="Grigoriev I."/>
            <person name="Martin F."/>
            <person name="Perotto S."/>
        </authorList>
    </citation>
    <scope>NUCLEOTIDE SEQUENCE [LARGE SCALE GENOMIC DNA]</scope>
    <source>
        <strain evidence="9 10">UAMH 7357</strain>
    </source>
</reference>
<name>A0A2J6QJ41_9HELO</name>
<keyword evidence="10" id="KW-1185">Reference proteome</keyword>
<dbReference type="GO" id="GO:0016020">
    <property type="term" value="C:membrane"/>
    <property type="evidence" value="ECO:0007669"/>
    <property type="project" value="UniProtKB-SubCell"/>
</dbReference>
<accession>A0A2J6QJ41</accession>
<sequence>MGLSLIHEADPSHISDIPICDIVFVHGLGGHPHKTWTHSTSETYWPRDFLPASITNARILTYGYDSSIASFATQTSVSTFAESLLDSLAEQHTTSQQNNRPLIFIAHSLGGLIVKKALVLSHQNHRREIVDATIGIVFLGTPHRSGSFENISRILQYFCPTLVEENELKAQRTRLCMVSELLHIQKTFEGFLDQKLHRFRLISFFEELQTPGFGLVCKSYPNEAIFSDRDRLLMNTLSHRRRTLFYLFMRITG</sequence>
<dbReference type="SUPFAM" id="SSF53474">
    <property type="entry name" value="alpha/beta-Hydrolases"/>
    <property type="match status" value="1"/>
</dbReference>
<dbReference type="InterPro" id="IPR029058">
    <property type="entry name" value="AB_hydrolase_fold"/>
</dbReference>
<dbReference type="GO" id="GO:0005739">
    <property type="term" value="C:mitochondrion"/>
    <property type="evidence" value="ECO:0007669"/>
    <property type="project" value="UniProtKB-SubCell"/>
</dbReference>
<keyword evidence="5" id="KW-0256">Endoplasmic reticulum</keyword>
<dbReference type="Gene3D" id="3.40.50.1820">
    <property type="entry name" value="alpha/beta hydrolase"/>
    <property type="match status" value="1"/>
</dbReference>
<dbReference type="Proteomes" id="UP000235672">
    <property type="component" value="Unassembled WGS sequence"/>
</dbReference>
<dbReference type="AlphaFoldDB" id="A0A2J6QJ41"/>
<protein>
    <recommendedName>
        <fullName evidence="8">DUF676 domain-containing protein</fullName>
    </recommendedName>
</protein>
<comment type="similarity">
    <text evidence="4">Belongs to the putative lipase ROG1 family.</text>
</comment>
<evidence type="ECO:0000256" key="5">
    <source>
        <dbReference type="ARBA" id="ARBA00022824"/>
    </source>
</evidence>
<evidence type="ECO:0000256" key="3">
    <source>
        <dbReference type="ARBA" id="ARBA00004370"/>
    </source>
</evidence>
<dbReference type="GO" id="GO:0005783">
    <property type="term" value="C:endoplasmic reticulum"/>
    <property type="evidence" value="ECO:0007669"/>
    <property type="project" value="UniProtKB-SubCell"/>
</dbReference>
<dbReference type="InterPro" id="IPR052374">
    <property type="entry name" value="SERAC1"/>
</dbReference>
<proteinExistence type="inferred from homology"/>
<dbReference type="PANTHER" id="PTHR48182">
    <property type="entry name" value="PROTEIN SERAC1"/>
    <property type="match status" value="1"/>
</dbReference>
<dbReference type="InterPro" id="IPR007751">
    <property type="entry name" value="DUF676_lipase-like"/>
</dbReference>
<feature type="domain" description="DUF676" evidence="8">
    <location>
        <begin position="22"/>
        <end position="132"/>
    </location>
</feature>
<evidence type="ECO:0000313" key="10">
    <source>
        <dbReference type="Proteomes" id="UP000235672"/>
    </source>
</evidence>
<evidence type="ECO:0000256" key="2">
    <source>
        <dbReference type="ARBA" id="ARBA00004240"/>
    </source>
</evidence>
<comment type="subcellular location">
    <subcellularLocation>
        <location evidence="2">Endoplasmic reticulum</location>
    </subcellularLocation>
    <subcellularLocation>
        <location evidence="3">Membrane</location>
    </subcellularLocation>
    <subcellularLocation>
        <location evidence="1">Mitochondrion</location>
    </subcellularLocation>
</comment>
<evidence type="ECO:0000313" key="9">
    <source>
        <dbReference type="EMBL" id="PMD26287.1"/>
    </source>
</evidence>
<gene>
    <name evidence="9" type="ORF">NA56DRAFT_733128</name>
</gene>